<sequence>MILKRQVSHEMSGMLKVAIPLASMECQHWIAALSDMPLVCAQRYYYFAGFCFIMQALEMQIPTAKLVKSSALDANVNFFS</sequence>
<dbReference type="Proteomes" id="UP001164250">
    <property type="component" value="Chromosome 15"/>
</dbReference>
<name>A0ACC0ZVW2_9ROSI</name>
<evidence type="ECO:0000313" key="1">
    <source>
        <dbReference type="EMBL" id="KAJ0075798.1"/>
    </source>
</evidence>
<organism evidence="1 2">
    <name type="scientific">Pistacia atlantica</name>
    <dbReference type="NCBI Taxonomy" id="434234"/>
    <lineage>
        <taxon>Eukaryota</taxon>
        <taxon>Viridiplantae</taxon>
        <taxon>Streptophyta</taxon>
        <taxon>Embryophyta</taxon>
        <taxon>Tracheophyta</taxon>
        <taxon>Spermatophyta</taxon>
        <taxon>Magnoliopsida</taxon>
        <taxon>eudicotyledons</taxon>
        <taxon>Gunneridae</taxon>
        <taxon>Pentapetalae</taxon>
        <taxon>rosids</taxon>
        <taxon>malvids</taxon>
        <taxon>Sapindales</taxon>
        <taxon>Anacardiaceae</taxon>
        <taxon>Pistacia</taxon>
    </lineage>
</organism>
<keyword evidence="2" id="KW-1185">Reference proteome</keyword>
<reference evidence="2" key="1">
    <citation type="journal article" date="2023" name="G3 (Bethesda)">
        <title>Genome assembly and association tests identify interacting loci associated with vigor, precocity, and sex in interspecific pistachio rootstocks.</title>
        <authorList>
            <person name="Palmer W."/>
            <person name="Jacygrad E."/>
            <person name="Sagayaradj S."/>
            <person name="Cavanaugh K."/>
            <person name="Han R."/>
            <person name="Bertier L."/>
            <person name="Beede B."/>
            <person name="Kafkas S."/>
            <person name="Golino D."/>
            <person name="Preece J."/>
            <person name="Michelmore R."/>
        </authorList>
    </citation>
    <scope>NUCLEOTIDE SEQUENCE [LARGE SCALE GENOMIC DNA]</scope>
</reference>
<comment type="caution">
    <text evidence="1">The sequence shown here is derived from an EMBL/GenBank/DDBJ whole genome shotgun (WGS) entry which is preliminary data.</text>
</comment>
<proteinExistence type="predicted"/>
<accession>A0ACC0ZVW2</accession>
<gene>
    <name evidence="1" type="ORF">Patl1_33398</name>
</gene>
<dbReference type="EMBL" id="CM047910">
    <property type="protein sequence ID" value="KAJ0075798.1"/>
    <property type="molecule type" value="Genomic_DNA"/>
</dbReference>
<evidence type="ECO:0000313" key="2">
    <source>
        <dbReference type="Proteomes" id="UP001164250"/>
    </source>
</evidence>
<protein>
    <submittedName>
        <fullName evidence="1">Uncharacterized protein</fullName>
    </submittedName>
</protein>